<dbReference type="PANTHER" id="PTHR33122:SF60">
    <property type="entry name" value="LIPID-TRANSFER PROTEIN DIR1-RELATED"/>
    <property type="match status" value="1"/>
</dbReference>
<accession>A0AAD3TKT7</accession>
<dbReference type="Proteomes" id="UP001279734">
    <property type="component" value="Unassembled WGS sequence"/>
</dbReference>
<dbReference type="InterPro" id="IPR016140">
    <property type="entry name" value="Bifunc_inhib/LTP/seed_store"/>
</dbReference>
<dbReference type="Pfam" id="PF14368">
    <property type="entry name" value="LTP_2"/>
    <property type="match status" value="1"/>
</dbReference>
<dbReference type="EMBL" id="BSYO01000039">
    <property type="protein sequence ID" value="GMH30971.1"/>
    <property type="molecule type" value="Genomic_DNA"/>
</dbReference>
<reference evidence="3" key="1">
    <citation type="submission" date="2023-05" db="EMBL/GenBank/DDBJ databases">
        <title>Nepenthes gracilis genome sequencing.</title>
        <authorList>
            <person name="Fukushima K."/>
        </authorList>
    </citation>
    <scope>NUCLEOTIDE SEQUENCE</scope>
    <source>
        <strain evidence="3">SING2019-196</strain>
    </source>
</reference>
<evidence type="ECO:0000313" key="3">
    <source>
        <dbReference type="EMBL" id="GMH30971.1"/>
    </source>
</evidence>
<name>A0AAD3TKT7_NEPGR</name>
<gene>
    <name evidence="3" type="ORF">Nepgr_032814</name>
</gene>
<dbReference type="GO" id="GO:0005504">
    <property type="term" value="F:fatty acid binding"/>
    <property type="evidence" value="ECO:0007669"/>
    <property type="project" value="InterPro"/>
</dbReference>
<dbReference type="InterPro" id="IPR044741">
    <property type="entry name" value="NsLTP-like"/>
</dbReference>
<sequence>MEMGKGLVAFLLIFGVILQVSNGETICGVDVDELVTCRPAATRPSPAPPSPQCCKAIAKADLKCLCEFKASPFLPTFGLDPPLVLAIPAKCGLPNPPC</sequence>
<dbReference type="Gene3D" id="1.10.110.10">
    <property type="entry name" value="Plant lipid-transfer and hydrophobic proteins"/>
    <property type="match status" value="1"/>
</dbReference>
<dbReference type="AlphaFoldDB" id="A0AAD3TKT7"/>
<comment type="caution">
    <text evidence="3">The sequence shown here is derived from an EMBL/GenBank/DDBJ whole genome shotgun (WGS) entry which is preliminary data.</text>
</comment>
<keyword evidence="1" id="KW-0732">Signal</keyword>
<dbReference type="CDD" id="cd04660">
    <property type="entry name" value="nsLTP_like"/>
    <property type="match status" value="1"/>
</dbReference>
<evidence type="ECO:0000259" key="2">
    <source>
        <dbReference type="SMART" id="SM00499"/>
    </source>
</evidence>
<dbReference type="InterPro" id="IPR036312">
    <property type="entry name" value="Bifun_inhib/LTP/seed_sf"/>
</dbReference>
<feature type="chain" id="PRO_5042141565" description="Bifunctional inhibitor/plant lipid transfer protein/seed storage helical domain-containing protein" evidence="1">
    <location>
        <begin position="24"/>
        <end position="98"/>
    </location>
</feature>
<feature type="domain" description="Bifunctional inhibitor/plant lipid transfer protein/seed storage helical" evidence="2">
    <location>
        <begin position="27"/>
        <end position="98"/>
    </location>
</feature>
<protein>
    <recommendedName>
        <fullName evidence="2">Bifunctional inhibitor/plant lipid transfer protein/seed storage helical domain-containing protein</fullName>
    </recommendedName>
</protein>
<feature type="signal peptide" evidence="1">
    <location>
        <begin position="1"/>
        <end position="23"/>
    </location>
</feature>
<evidence type="ECO:0000256" key="1">
    <source>
        <dbReference type="SAM" id="SignalP"/>
    </source>
</evidence>
<evidence type="ECO:0000313" key="4">
    <source>
        <dbReference type="Proteomes" id="UP001279734"/>
    </source>
</evidence>
<dbReference type="SUPFAM" id="SSF47699">
    <property type="entry name" value="Bifunctional inhibitor/lipid-transfer protein/seed storage 2S albumin"/>
    <property type="match status" value="1"/>
</dbReference>
<organism evidence="3 4">
    <name type="scientific">Nepenthes gracilis</name>
    <name type="common">Slender pitcher plant</name>
    <dbReference type="NCBI Taxonomy" id="150966"/>
    <lineage>
        <taxon>Eukaryota</taxon>
        <taxon>Viridiplantae</taxon>
        <taxon>Streptophyta</taxon>
        <taxon>Embryophyta</taxon>
        <taxon>Tracheophyta</taxon>
        <taxon>Spermatophyta</taxon>
        <taxon>Magnoliopsida</taxon>
        <taxon>eudicotyledons</taxon>
        <taxon>Gunneridae</taxon>
        <taxon>Pentapetalae</taxon>
        <taxon>Caryophyllales</taxon>
        <taxon>Nepenthaceae</taxon>
        <taxon>Nepenthes</taxon>
    </lineage>
</organism>
<dbReference type="GO" id="GO:0009627">
    <property type="term" value="P:systemic acquired resistance"/>
    <property type="evidence" value="ECO:0007669"/>
    <property type="project" value="InterPro"/>
</dbReference>
<proteinExistence type="predicted"/>
<dbReference type="PANTHER" id="PTHR33122">
    <property type="entry name" value="LIPID BINDING PROTEIN-RELATED"/>
    <property type="match status" value="1"/>
</dbReference>
<dbReference type="InterPro" id="IPR039265">
    <property type="entry name" value="DIR1-like"/>
</dbReference>
<dbReference type="SMART" id="SM00499">
    <property type="entry name" value="AAI"/>
    <property type="match status" value="1"/>
</dbReference>
<keyword evidence="4" id="KW-1185">Reference proteome</keyword>